<sequence>MLKIVNMEIVVRAGRVSKQMEKTKIDQKQMFSLMFLFILSSIVTDLASNAKQDAWISIFIGMLGSLALYFFVYCQIFNHYPTLPFTGILAKAFSKYIGVPLSLVYIGYFFYLTSNATRHLGDTITTHILSETPIPVVNFIVLLLISYGCYLGIEVLGRTAEILLIWMFIFGLIGNLTVVASGIIKINNLQPILEKGWLPVLKQAIPLSFSYPFGEIFLFLMFLPYLNRPELAKKTGSISILFSGFSLTWTFLLIITVLGPLGAEITDIPLLSMVGKINVGHIIQRMDSIVVGTFVVGFFIKISLYFYAVVIGLTNVFKLKRYQSFIIPAASLIFISTFFIGKNNVEYSRFRLEKLPYMVELPLLIGIPLIVLFTLWVRKGLRKS</sequence>
<comment type="similarity">
    <text evidence="2">Belongs to the amino acid-polyamine-organocation (APC) superfamily. Spore germination protein (SGP) (TC 2.A.3.9) family.</text>
</comment>
<evidence type="ECO:0000256" key="8">
    <source>
        <dbReference type="SAM" id="Phobius"/>
    </source>
</evidence>
<feature type="transmembrane region" description="Helical" evidence="8">
    <location>
        <begin position="54"/>
        <end position="72"/>
    </location>
</feature>
<feature type="transmembrane region" description="Helical" evidence="8">
    <location>
        <begin position="322"/>
        <end position="341"/>
    </location>
</feature>
<feature type="transmembrane region" description="Helical" evidence="8">
    <location>
        <begin position="30"/>
        <end position="48"/>
    </location>
</feature>
<dbReference type="PANTHER" id="PTHR34975:SF2">
    <property type="entry name" value="SPORE GERMINATION PROTEIN A2"/>
    <property type="match status" value="1"/>
</dbReference>
<accession>A0ABM9EQX5</accession>
<reference evidence="9" key="1">
    <citation type="submission" date="2022-04" db="EMBL/GenBank/DDBJ databases">
        <authorList>
            <person name="Criscuolo A."/>
        </authorList>
    </citation>
    <scope>NUCLEOTIDE SEQUENCE</scope>
    <source>
        <strain evidence="9">CIP111895</strain>
    </source>
</reference>
<dbReference type="EMBL" id="CALBWS010000012">
    <property type="protein sequence ID" value="CAH2715043.1"/>
    <property type="molecule type" value="Genomic_DNA"/>
</dbReference>
<keyword evidence="6 8" id="KW-1133">Transmembrane helix</keyword>
<evidence type="ECO:0000313" key="10">
    <source>
        <dbReference type="Proteomes" id="UP000838308"/>
    </source>
</evidence>
<evidence type="ECO:0000256" key="6">
    <source>
        <dbReference type="ARBA" id="ARBA00022989"/>
    </source>
</evidence>
<keyword evidence="5 8" id="KW-0812">Transmembrane</keyword>
<dbReference type="RefSeq" id="WP_248735345.1">
    <property type="nucleotide sequence ID" value="NZ_CALBWS010000012.1"/>
</dbReference>
<comment type="caution">
    <text evidence="9">The sequence shown here is derived from an EMBL/GenBank/DDBJ whole genome shotgun (WGS) entry which is preliminary data.</text>
</comment>
<evidence type="ECO:0000256" key="3">
    <source>
        <dbReference type="ARBA" id="ARBA00022448"/>
    </source>
</evidence>
<evidence type="ECO:0000256" key="5">
    <source>
        <dbReference type="ARBA" id="ARBA00022692"/>
    </source>
</evidence>
<feature type="transmembrane region" description="Helical" evidence="8">
    <location>
        <begin position="238"/>
        <end position="263"/>
    </location>
</feature>
<dbReference type="InterPro" id="IPR004761">
    <property type="entry name" value="Spore_GerAB"/>
</dbReference>
<feature type="transmembrane region" description="Helical" evidence="8">
    <location>
        <begin position="361"/>
        <end position="377"/>
    </location>
</feature>
<dbReference type="Proteomes" id="UP000838308">
    <property type="component" value="Unassembled WGS sequence"/>
</dbReference>
<evidence type="ECO:0000256" key="7">
    <source>
        <dbReference type="ARBA" id="ARBA00023136"/>
    </source>
</evidence>
<feature type="transmembrane region" description="Helical" evidence="8">
    <location>
        <begin position="163"/>
        <end position="184"/>
    </location>
</feature>
<feature type="transmembrane region" description="Helical" evidence="8">
    <location>
        <begin position="132"/>
        <end position="151"/>
    </location>
</feature>
<comment type="subcellular location">
    <subcellularLocation>
        <location evidence="1">Membrane</location>
        <topology evidence="1">Multi-pass membrane protein</topology>
    </subcellularLocation>
</comment>
<protein>
    <submittedName>
        <fullName evidence="9">Uncharacterized protein</fullName>
    </submittedName>
</protein>
<keyword evidence="10" id="KW-1185">Reference proteome</keyword>
<feature type="transmembrane region" description="Helical" evidence="8">
    <location>
        <begin position="289"/>
        <end position="310"/>
    </location>
</feature>
<organism evidence="9 10">
    <name type="scientific">Neobacillus rhizosphaerae</name>
    <dbReference type="NCBI Taxonomy" id="2880965"/>
    <lineage>
        <taxon>Bacteria</taxon>
        <taxon>Bacillati</taxon>
        <taxon>Bacillota</taxon>
        <taxon>Bacilli</taxon>
        <taxon>Bacillales</taxon>
        <taxon>Bacillaceae</taxon>
        <taxon>Neobacillus</taxon>
    </lineage>
</organism>
<feature type="transmembrane region" description="Helical" evidence="8">
    <location>
        <begin position="204"/>
        <end position="226"/>
    </location>
</feature>
<keyword evidence="7 8" id="KW-0472">Membrane</keyword>
<evidence type="ECO:0000256" key="2">
    <source>
        <dbReference type="ARBA" id="ARBA00007998"/>
    </source>
</evidence>
<keyword evidence="3" id="KW-0813">Transport</keyword>
<feature type="transmembrane region" description="Helical" evidence="8">
    <location>
        <begin position="93"/>
        <end position="112"/>
    </location>
</feature>
<evidence type="ECO:0000313" key="9">
    <source>
        <dbReference type="EMBL" id="CAH2715043.1"/>
    </source>
</evidence>
<gene>
    <name evidence="9" type="ORF">BACCIP111895_02220</name>
</gene>
<keyword evidence="4" id="KW-0309">Germination</keyword>
<dbReference type="Pfam" id="PF03845">
    <property type="entry name" value="Spore_permease"/>
    <property type="match status" value="1"/>
</dbReference>
<evidence type="ECO:0000256" key="1">
    <source>
        <dbReference type="ARBA" id="ARBA00004141"/>
    </source>
</evidence>
<dbReference type="NCBIfam" id="TIGR00912">
    <property type="entry name" value="2A0309"/>
    <property type="match status" value="1"/>
</dbReference>
<evidence type="ECO:0000256" key="4">
    <source>
        <dbReference type="ARBA" id="ARBA00022544"/>
    </source>
</evidence>
<name>A0ABM9EQX5_9BACI</name>
<proteinExistence type="inferred from homology"/>
<dbReference type="PANTHER" id="PTHR34975">
    <property type="entry name" value="SPORE GERMINATION PROTEIN A2"/>
    <property type="match status" value="1"/>
</dbReference>